<protein>
    <submittedName>
        <fullName evidence="1">Uncharacterized protein</fullName>
    </submittedName>
</protein>
<comment type="caution">
    <text evidence="1">The sequence shown here is derived from an EMBL/GenBank/DDBJ whole genome shotgun (WGS) entry which is preliminary data.</text>
</comment>
<reference evidence="1" key="1">
    <citation type="journal article" date="2021" name="PeerJ">
        <title>Extensive microbial diversity within the chicken gut microbiome revealed by metagenomics and culture.</title>
        <authorList>
            <person name="Gilroy R."/>
            <person name="Ravi A."/>
            <person name="Getino M."/>
            <person name="Pursley I."/>
            <person name="Horton D.L."/>
            <person name="Alikhan N.F."/>
            <person name="Baker D."/>
            <person name="Gharbi K."/>
            <person name="Hall N."/>
            <person name="Watson M."/>
            <person name="Adriaenssens E.M."/>
            <person name="Foster-Nyarko E."/>
            <person name="Jarju S."/>
            <person name="Secka A."/>
            <person name="Antonio M."/>
            <person name="Oren A."/>
            <person name="Chaudhuri R.R."/>
            <person name="La Ragione R."/>
            <person name="Hildebrand F."/>
            <person name="Pallen M.J."/>
        </authorList>
    </citation>
    <scope>NUCLEOTIDE SEQUENCE</scope>
    <source>
        <strain evidence="1">CHK33-5263</strain>
    </source>
</reference>
<name>A0A9D2IVY3_9FIRM</name>
<reference evidence="1" key="2">
    <citation type="submission" date="2021-04" db="EMBL/GenBank/DDBJ databases">
        <authorList>
            <person name="Gilroy R."/>
        </authorList>
    </citation>
    <scope>NUCLEOTIDE SEQUENCE</scope>
    <source>
        <strain evidence="1">CHK33-5263</strain>
    </source>
</reference>
<dbReference type="AlphaFoldDB" id="A0A9D2IVY3"/>
<proteinExistence type="predicted"/>
<gene>
    <name evidence="1" type="ORF">H9812_06545</name>
</gene>
<dbReference type="Proteomes" id="UP000824044">
    <property type="component" value="Unassembled WGS sequence"/>
</dbReference>
<organism evidence="1 2">
    <name type="scientific">Candidatus Gallimonas intestinigallinarum</name>
    <dbReference type="NCBI Taxonomy" id="2838604"/>
    <lineage>
        <taxon>Bacteria</taxon>
        <taxon>Bacillati</taxon>
        <taxon>Bacillota</taxon>
        <taxon>Clostridia</taxon>
        <taxon>Candidatus Gallimonas</taxon>
    </lineage>
</organism>
<dbReference type="EMBL" id="DXBS01000121">
    <property type="protein sequence ID" value="HIZ25109.1"/>
    <property type="molecule type" value="Genomic_DNA"/>
</dbReference>
<sequence length="58" mass="6526">MQVMSKEAQQKVTEEDILFALVPLIREYFEGSCSCDGTQIVYTLPDGRKMRITAEAIA</sequence>
<evidence type="ECO:0000313" key="1">
    <source>
        <dbReference type="EMBL" id="HIZ25109.1"/>
    </source>
</evidence>
<evidence type="ECO:0000313" key="2">
    <source>
        <dbReference type="Proteomes" id="UP000824044"/>
    </source>
</evidence>
<accession>A0A9D2IVY3</accession>